<name>A0ABV4Q8B2_9ACTN</name>
<dbReference type="Proteomes" id="UP001569963">
    <property type="component" value="Unassembled WGS sequence"/>
</dbReference>
<comment type="caution">
    <text evidence="2">The sequence shown here is derived from an EMBL/GenBank/DDBJ whole genome shotgun (WGS) entry which is preliminary data.</text>
</comment>
<accession>A0ABV4Q8B2</accession>
<organism evidence="2 3">
    <name type="scientific">Actinomadura monticuli</name>
    <dbReference type="NCBI Taxonomy" id="3097367"/>
    <lineage>
        <taxon>Bacteria</taxon>
        <taxon>Bacillati</taxon>
        <taxon>Actinomycetota</taxon>
        <taxon>Actinomycetes</taxon>
        <taxon>Streptosporangiales</taxon>
        <taxon>Thermomonosporaceae</taxon>
        <taxon>Actinomadura</taxon>
    </lineage>
</organism>
<dbReference type="Gene3D" id="1.10.260.40">
    <property type="entry name" value="lambda repressor-like DNA-binding domains"/>
    <property type="match status" value="1"/>
</dbReference>
<evidence type="ECO:0000259" key="1">
    <source>
        <dbReference type="PROSITE" id="PS50943"/>
    </source>
</evidence>
<dbReference type="CDD" id="cd00093">
    <property type="entry name" value="HTH_XRE"/>
    <property type="match status" value="1"/>
</dbReference>
<evidence type="ECO:0000313" key="2">
    <source>
        <dbReference type="EMBL" id="MFA1539403.1"/>
    </source>
</evidence>
<reference evidence="2 3" key="1">
    <citation type="submission" date="2023-11" db="EMBL/GenBank/DDBJ databases">
        <title>Actinomadura monticuli sp. nov., isolated from volcanic ash.</title>
        <authorList>
            <person name="Lee S.D."/>
            <person name="Yang H."/>
            <person name="Kim I.S."/>
        </authorList>
    </citation>
    <scope>NUCLEOTIDE SEQUENCE [LARGE SCALE GENOMIC DNA]</scope>
    <source>
        <strain evidence="2 3">DLS-62</strain>
    </source>
</reference>
<gene>
    <name evidence="2" type="ORF">SM611_10720</name>
</gene>
<proteinExistence type="predicted"/>
<dbReference type="RefSeq" id="WP_371949173.1">
    <property type="nucleotide sequence ID" value="NZ_JAXCEI010000004.1"/>
</dbReference>
<dbReference type="SMART" id="SM00530">
    <property type="entry name" value="HTH_XRE"/>
    <property type="match status" value="1"/>
</dbReference>
<evidence type="ECO:0000313" key="3">
    <source>
        <dbReference type="Proteomes" id="UP001569963"/>
    </source>
</evidence>
<sequence length="248" mass="27800">MPNERLRAALLERGLTIATLAESIDVDPKTVERWITKDRTPYRRHRYAVASRLGLDESYLWPEALSEEQVTAASSSEVITIYPHRWAVPRDAWGRLFATAKEEIGVLVYSGLFLAEDNGALNILADKARAGVRVRILLGDPDSPQVATRGADEGIDEAMAAKIRNVIVLYRPLRAVEGVEFRLHSTTLYNSMYRADDQLFVNTHVYGLPASNAPFWHLRRVAGGDIVNTYLQSFERVWEAAKPLPPGD</sequence>
<feature type="domain" description="HTH cro/C1-type" evidence="1">
    <location>
        <begin position="6"/>
        <end position="60"/>
    </location>
</feature>
<protein>
    <submittedName>
        <fullName evidence="2">XRE family transcriptional regulator</fullName>
    </submittedName>
</protein>
<dbReference type="SUPFAM" id="SSF56024">
    <property type="entry name" value="Phospholipase D/nuclease"/>
    <property type="match status" value="1"/>
</dbReference>
<dbReference type="SUPFAM" id="SSF47413">
    <property type="entry name" value="lambda repressor-like DNA-binding domains"/>
    <property type="match status" value="1"/>
</dbReference>
<dbReference type="EMBL" id="JAXCEI010000004">
    <property type="protein sequence ID" value="MFA1539403.1"/>
    <property type="molecule type" value="Genomic_DNA"/>
</dbReference>
<dbReference type="InterPro" id="IPR001387">
    <property type="entry name" value="Cro/C1-type_HTH"/>
</dbReference>
<keyword evidence="3" id="KW-1185">Reference proteome</keyword>
<dbReference type="InterPro" id="IPR010982">
    <property type="entry name" value="Lambda_DNA-bd_dom_sf"/>
</dbReference>
<dbReference type="PROSITE" id="PS50943">
    <property type="entry name" value="HTH_CROC1"/>
    <property type="match status" value="1"/>
</dbReference>